<reference evidence="2 3" key="1">
    <citation type="journal article" date="2018" name="Proc. R. Soc. B">
        <title>A non-coding region near Follistatin controls head colour polymorphism in the Gouldian finch.</title>
        <authorList>
            <person name="Toomey M.B."/>
            <person name="Marques C.I."/>
            <person name="Andrade P."/>
            <person name="Araujo P.M."/>
            <person name="Sabatino S."/>
            <person name="Gazda M.A."/>
            <person name="Afonso S."/>
            <person name="Lopes R.J."/>
            <person name="Corbo J.C."/>
            <person name="Carneiro M."/>
        </authorList>
    </citation>
    <scope>NUCLEOTIDE SEQUENCE [LARGE SCALE GENOMIC DNA]</scope>
    <source>
        <strain evidence="2">Red01</strain>
        <tissue evidence="2">Muscle</tissue>
    </source>
</reference>
<feature type="compositionally biased region" description="Low complexity" evidence="1">
    <location>
        <begin position="117"/>
        <end position="127"/>
    </location>
</feature>
<keyword evidence="3" id="KW-1185">Reference proteome</keyword>
<feature type="compositionally biased region" description="Basic and acidic residues" evidence="1">
    <location>
        <begin position="179"/>
        <end position="199"/>
    </location>
</feature>
<feature type="region of interest" description="Disordered" evidence="1">
    <location>
        <begin position="88"/>
        <end position="206"/>
    </location>
</feature>
<sequence length="206" mass="22504">PLSLSHPGVPIELSQCPCPSPVSLSHPGVPTELSQCSCPIPVFLSHLSDPLELSQCSHHTQVSLLSCPSVPVAVSSLPSVPLEKPLVLHPQPLVPRPQRRQGRGPEHPSCPRGVPGQGRQCQRHPQPQGQPQPPRPSRHEVAGGVQRQRQEQEGQRQEQHGGRQEPQWLQPEPPSDAAPEQRRARGAGGREAREGDSQRDPVWLQD</sequence>
<name>A0A3L8RRL5_CHLGU</name>
<dbReference type="Proteomes" id="UP000276834">
    <property type="component" value="Unassembled WGS sequence"/>
</dbReference>
<feature type="compositionally biased region" description="Basic and acidic residues" evidence="1">
    <location>
        <begin position="148"/>
        <end position="163"/>
    </location>
</feature>
<proteinExistence type="predicted"/>
<evidence type="ECO:0000313" key="2">
    <source>
        <dbReference type="EMBL" id="RLV82401.1"/>
    </source>
</evidence>
<evidence type="ECO:0000313" key="3">
    <source>
        <dbReference type="Proteomes" id="UP000276834"/>
    </source>
</evidence>
<feature type="non-terminal residue" evidence="2">
    <location>
        <position position="1"/>
    </location>
</feature>
<dbReference type="EMBL" id="QUSF01000406">
    <property type="protein sequence ID" value="RLV82401.1"/>
    <property type="molecule type" value="Genomic_DNA"/>
</dbReference>
<gene>
    <name evidence="2" type="ORF">DV515_00016686</name>
</gene>
<organism evidence="2 3">
    <name type="scientific">Chloebia gouldiae</name>
    <name type="common">Gouldian finch</name>
    <name type="synonym">Erythrura gouldiae</name>
    <dbReference type="NCBI Taxonomy" id="44316"/>
    <lineage>
        <taxon>Eukaryota</taxon>
        <taxon>Metazoa</taxon>
        <taxon>Chordata</taxon>
        <taxon>Craniata</taxon>
        <taxon>Vertebrata</taxon>
        <taxon>Euteleostomi</taxon>
        <taxon>Archelosauria</taxon>
        <taxon>Archosauria</taxon>
        <taxon>Dinosauria</taxon>
        <taxon>Saurischia</taxon>
        <taxon>Theropoda</taxon>
        <taxon>Coelurosauria</taxon>
        <taxon>Aves</taxon>
        <taxon>Neognathae</taxon>
        <taxon>Neoaves</taxon>
        <taxon>Telluraves</taxon>
        <taxon>Australaves</taxon>
        <taxon>Passeriformes</taxon>
        <taxon>Passeroidea</taxon>
        <taxon>Passeridae</taxon>
        <taxon>Chloebia</taxon>
    </lineage>
</organism>
<evidence type="ECO:0000256" key="1">
    <source>
        <dbReference type="SAM" id="MobiDB-lite"/>
    </source>
</evidence>
<feature type="non-terminal residue" evidence="2">
    <location>
        <position position="206"/>
    </location>
</feature>
<dbReference type="AlphaFoldDB" id="A0A3L8RRL5"/>
<protein>
    <submittedName>
        <fullName evidence="2">Uncharacterized protein</fullName>
    </submittedName>
</protein>
<comment type="caution">
    <text evidence="2">The sequence shown here is derived from an EMBL/GenBank/DDBJ whole genome shotgun (WGS) entry which is preliminary data.</text>
</comment>
<accession>A0A3L8RRL5</accession>